<sequence>MFSVIIAAFGGGILRGLVGFVKYQFSYKEVKFRLFYFLGMMFISGTIGAVAAISIKEVGFTLLGSFTPALSFIIGYAGGDFVENIYKIIIKKSSFND</sequence>
<feature type="transmembrane region" description="Helical" evidence="1">
    <location>
        <begin position="35"/>
        <end position="55"/>
    </location>
</feature>
<keyword evidence="1" id="KW-0812">Transmembrane</keyword>
<feature type="transmembrane region" description="Helical" evidence="1">
    <location>
        <begin position="61"/>
        <end position="82"/>
    </location>
</feature>
<dbReference type="EMBL" id="MHMA01000038">
    <property type="protein sequence ID" value="OGZ19700.1"/>
    <property type="molecule type" value="Genomic_DNA"/>
</dbReference>
<feature type="transmembrane region" description="Helical" evidence="1">
    <location>
        <begin position="6"/>
        <end position="23"/>
    </location>
</feature>
<keyword evidence="1" id="KW-0472">Membrane</keyword>
<keyword evidence="1" id="KW-1133">Transmembrane helix</keyword>
<name>A0A1G2E2W3_9BACT</name>
<proteinExistence type="predicted"/>
<evidence type="ECO:0000256" key="1">
    <source>
        <dbReference type="SAM" id="Phobius"/>
    </source>
</evidence>
<protein>
    <submittedName>
        <fullName evidence="2">Uncharacterized protein</fullName>
    </submittedName>
</protein>
<gene>
    <name evidence="2" type="ORF">A2654_01660</name>
</gene>
<evidence type="ECO:0000313" key="2">
    <source>
        <dbReference type="EMBL" id="OGZ19700.1"/>
    </source>
</evidence>
<reference evidence="2 3" key="1">
    <citation type="journal article" date="2016" name="Nat. Commun.">
        <title>Thousands of microbial genomes shed light on interconnected biogeochemical processes in an aquifer system.</title>
        <authorList>
            <person name="Anantharaman K."/>
            <person name="Brown C.T."/>
            <person name="Hug L.A."/>
            <person name="Sharon I."/>
            <person name="Castelle C.J."/>
            <person name="Probst A.J."/>
            <person name="Thomas B.C."/>
            <person name="Singh A."/>
            <person name="Wilkins M.J."/>
            <person name="Karaoz U."/>
            <person name="Brodie E.L."/>
            <person name="Williams K.H."/>
            <person name="Hubbard S.S."/>
            <person name="Banfield J.F."/>
        </authorList>
    </citation>
    <scope>NUCLEOTIDE SEQUENCE [LARGE SCALE GENOMIC DNA]</scope>
</reference>
<organism evidence="2 3">
    <name type="scientific">Candidatus Nealsonbacteria bacterium RIFCSPHIGHO2_01_FULL_43_31</name>
    <dbReference type="NCBI Taxonomy" id="1801665"/>
    <lineage>
        <taxon>Bacteria</taxon>
        <taxon>Candidatus Nealsoniibacteriota</taxon>
    </lineage>
</organism>
<evidence type="ECO:0000313" key="3">
    <source>
        <dbReference type="Proteomes" id="UP000178721"/>
    </source>
</evidence>
<dbReference type="AlphaFoldDB" id="A0A1G2E2W3"/>
<comment type="caution">
    <text evidence="2">The sequence shown here is derived from an EMBL/GenBank/DDBJ whole genome shotgun (WGS) entry which is preliminary data.</text>
</comment>
<accession>A0A1G2E2W3</accession>
<dbReference type="Proteomes" id="UP000178721">
    <property type="component" value="Unassembled WGS sequence"/>
</dbReference>